<evidence type="ECO:0000256" key="2">
    <source>
        <dbReference type="ARBA" id="ARBA00011001"/>
    </source>
</evidence>
<name>A0A452IX58_9SAUR</name>
<proteinExistence type="inferred from homology"/>
<reference evidence="10" key="1">
    <citation type="journal article" date="2017" name="PLoS ONE">
        <title>The Agassiz's desert tortoise genome provides a resource for the conservation of a threatened species.</title>
        <authorList>
            <person name="Tollis M."/>
            <person name="DeNardo D.F."/>
            <person name="Cornelius J.A."/>
            <person name="Dolby G.A."/>
            <person name="Edwards T."/>
            <person name="Henen B.T."/>
            <person name="Karl A.E."/>
            <person name="Murphy R.W."/>
            <person name="Kusumi K."/>
        </authorList>
    </citation>
    <scope>NUCLEOTIDE SEQUENCE [LARGE SCALE GENOMIC DNA]</scope>
</reference>
<evidence type="ECO:0000259" key="8">
    <source>
        <dbReference type="Pfam" id="PF13664"/>
    </source>
</evidence>
<evidence type="ECO:0000256" key="6">
    <source>
        <dbReference type="ARBA" id="ARBA00023136"/>
    </source>
</evidence>
<protein>
    <recommendedName>
        <fullName evidence="3">Transmembrane protein 205</fullName>
    </recommendedName>
</protein>
<dbReference type="PANTHER" id="PTHR46916:SF2">
    <property type="entry name" value="TRANSMEMBRANE PROTEIN 205"/>
    <property type="match status" value="1"/>
</dbReference>
<dbReference type="PANTHER" id="PTHR46916">
    <property type="entry name" value="TRANSMEMBRANE PROTEIN 205"/>
    <property type="match status" value="1"/>
</dbReference>
<feature type="transmembrane region" description="Helical" evidence="7">
    <location>
        <begin position="108"/>
        <end position="127"/>
    </location>
</feature>
<dbReference type="InterPro" id="IPR042623">
    <property type="entry name" value="TMEM205"/>
</dbReference>
<feature type="domain" description="TMEM205-like" evidence="8">
    <location>
        <begin position="56"/>
        <end position="137"/>
    </location>
</feature>
<reference evidence="9" key="3">
    <citation type="submission" date="2025-09" db="UniProtKB">
        <authorList>
            <consortium name="Ensembl"/>
        </authorList>
    </citation>
    <scope>IDENTIFICATION</scope>
</reference>
<reference evidence="9" key="2">
    <citation type="submission" date="2025-08" db="UniProtKB">
        <authorList>
            <consortium name="Ensembl"/>
        </authorList>
    </citation>
    <scope>IDENTIFICATION</scope>
</reference>
<dbReference type="AlphaFoldDB" id="A0A452IX58"/>
<feature type="transmembrane region" description="Helical" evidence="7">
    <location>
        <begin position="77"/>
        <end position="96"/>
    </location>
</feature>
<dbReference type="Pfam" id="PF13664">
    <property type="entry name" value="DUF4149"/>
    <property type="match status" value="1"/>
</dbReference>
<dbReference type="GO" id="GO:0016020">
    <property type="term" value="C:membrane"/>
    <property type="evidence" value="ECO:0007669"/>
    <property type="project" value="UniProtKB-SubCell"/>
</dbReference>
<dbReference type="STRING" id="38772.ENSGAGP00000032539"/>
<sequence length="209" mass="23007">MILHQASVHSRPPPHPYLRSPALVLSRSGADGARPPCCSSPGCSAIFTPLSGRFWFVLIRSVSRHTFGLVQSKLFPFYFYTLVACAFLNLSIFAYYHPRELLSVGETLQGSLYFVCLLLASINALGLSPATTGAMFQLQAIEREHGLGGEVGLAARREAYQQLRERDPKYQAARQTFFKRHGLSSLCNLACLVCNGVNLLCMALHLSSL</sequence>
<evidence type="ECO:0000256" key="3">
    <source>
        <dbReference type="ARBA" id="ARBA00015041"/>
    </source>
</evidence>
<organism evidence="9 10">
    <name type="scientific">Gopherus agassizii</name>
    <name type="common">Agassiz's desert tortoise</name>
    <dbReference type="NCBI Taxonomy" id="38772"/>
    <lineage>
        <taxon>Eukaryota</taxon>
        <taxon>Metazoa</taxon>
        <taxon>Chordata</taxon>
        <taxon>Craniata</taxon>
        <taxon>Vertebrata</taxon>
        <taxon>Euteleostomi</taxon>
        <taxon>Archelosauria</taxon>
        <taxon>Testudinata</taxon>
        <taxon>Testudines</taxon>
        <taxon>Cryptodira</taxon>
        <taxon>Durocryptodira</taxon>
        <taxon>Testudinoidea</taxon>
        <taxon>Testudinidae</taxon>
        <taxon>Gopherus</taxon>
    </lineage>
</organism>
<comment type="subcellular location">
    <subcellularLocation>
        <location evidence="1">Membrane</location>
        <topology evidence="1">Multi-pass membrane protein</topology>
    </subcellularLocation>
</comment>
<dbReference type="InterPro" id="IPR025423">
    <property type="entry name" value="TMEM205-like"/>
</dbReference>
<evidence type="ECO:0000256" key="5">
    <source>
        <dbReference type="ARBA" id="ARBA00022989"/>
    </source>
</evidence>
<keyword evidence="5 7" id="KW-1133">Transmembrane helix</keyword>
<evidence type="ECO:0000256" key="4">
    <source>
        <dbReference type="ARBA" id="ARBA00022692"/>
    </source>
</evidence>
<keyword evidence="6 7" id="KW-0472">Membrane</keyword>
<dbReference type="Proteomes" id="UP000291020">
    <property type="component" value="Unassembled WGS sequence"/>
</dbReference>
<comment type="similarity">
    <text evidence="2">Belongs to the TMEM205 family.</text>
</comment>
<accession>A0A452IX58</accession>
<dbReference type="Ensembl" id="ENSGAGT00000036886.1">
    <property type="protein sequence ID" value="ENSGAGP00000032539.1"/>
    <property type="gene ID" value="ENSGAGG00000023273.1"/>
</dbReference>
<evidence type="ECO:0000256" key="7">
    <source>
        <dbReference type="SAM" id="Phobius"/>
    </source>
</evidence>
<feature type="transmembrane region" description="Helical" evidence="7">
    <location>
        <begin position="186"/>
        <end position="206"/>
    </location>
</feature>
<keyword evidence="10" id="KW-1185">Reference proteome</keyword>
<evidence type="ECO:0000313" key="9">
    <source>
        <dbReference type="Ensembl" id="ENSGAGP00000032539.1"/>
    </source>
</evidence>
<evidence type="ECO:0000313" key="10">
    <source>
        <dbReference type="Proteomes" id="UP000291020"/>
    </source>
</evidence>
<keyword evidence="4 7" id="KW-0812">Transmembrane</keyword>
<evidence type="ECO:0000256" key="1">
    <source>
        <dbReference type="ARBA" id="ARBA00004141"/>
    </source>
</evidence>